<reference evidence="2" key="1">
    <citation type="submission" date="2024-04" db="EMBL/GenBank/DDBJ databases">
        <title>Phylogenomic analyses of a clade within the roseobacter group suggest taxonomic reassignments of species of the genera Aestuariivita, Citreicella, Loktanella, Nautella, Pelagibaca, Ruegeria, Thalassobius, Thiobacimonas and Tropicibacter, and the proposal o.</title>
        <authorList>
            <person name="Jeon C.O."/>
        </authorList>
    </citation>
    <scope>NUCLEOTIDE SEQUENCE [LARGE SCALE GENOMIC DNA]</scope>
    <source>
        <strain evidence="2">SS1-5</strain>
    </source>
</reference>
<name>A0AAN0NK17_9RHOB</name>
<reference evidence="1 2" key="2">
    <citation type="submission" date="2024-08" db="EMBL/GenBank/DDBJ databases">
        <title>Phylogenomic analyses of a clade within the roseobacter group suggest taxonomic reassignments of species of the genera Aestuariivita, Citreicella, Loktanella, Nautella, Pelagibaca, Ruegeria, Thalassobius, Thiobacimonas and Tropicibacter, and the proposal o.</title>
        <authorList>
            <person name="Jeon C.O."/>
        </authorList>
    </citation>
    <scope>NUCLEOTIDE SEQUENCE [LARGE SCALE GENOMIC DNA]</scope>
    <source>
        <strain evidence="1 2">SS1-5</strain>
    </source>
</reference>
<keyword evidence="2" id="KW-1185">Reference proteome</keyword>
<dbReference type="Gene3D" id="3.90.210.10">
    <property type="entry name" value="Heat-Labile Enterotoxin, subunit A"/>
    <property type="match status" value="1"/>
</dbReference>
<dbReference type="KEGG" id="yrh:AABB31_07765"/>
<evidence type="ECO:0000313" key="2">
    <source>
        <dbReference type="Proteomes" id="UP001470809"/>
    </source>
</evidence>
<dbReference type="EMBL" id="CP151767">
    <property type="protein sequence ID" value="WZU68761.1"/>
    <property type="molecule type" value="Genomic_DNA"/>
</dbReference>
<protein>
    <submittedName>
        <fullName evidence="1">Uncharacterized protein</fullName>
    </submittedName>
</protein>
<evidence type="ECO:0000313" key="1">
    <source>
        <dbReference type="EMBL" id="WZU68761.1"/>
    </source>
</evidence>
<gene>
    <name evidence="1" type="ORF">AABB31_07765</name>
</gene>
<dbReference type="RefSeq" id="WP_342078052.1">
    <property type="nucleotide sequence ID" value="NZ_CP151767.2"/>
</dbReference>
<organism evidence="1 2">
    <name type="scientific">Yoonia rhodophyticola</name>
    <dbReference type="NCBI Taxonomy" id="3137370"/>
    <lineage>
        <taxon>Bacteria</taxon>
        <taxon>Pseudomonadati</taxon>
        <taxon>Pseudomonadota</taxon>
        <taxon>Alphaproteobacteria</taxon>
        <taxon>Rhodobacterales</taxon>
        <taxon>Paracoccaceae</taxon>
        <taxon>Yoonia</taxon>
    </lineage>
</organism>
<sequence length="228" mass="24063">MAWDQSIHFGLGHQRGGGTSGFHRNGSQASFSGIVYRGSKTGPGTVFTRGFVIREAQEVINGRQQTTVPAVNSEEGTTRGVISTGLGVTMASHWAAVNRDGSAGEGWVYCIVLENYAWAAEGERNMTQKGGWTMSRYQGEIMLRGPDGGLALPGSHIYAARPVKYEAQADRPSFNGIIQRNVAYANGDPMADPTLAADAHFRAFCGGTMPAPPDMMAAAAAAPAGLPD</sequence>
<accession>A0AAN0NK17</accession>
<dbReference type="AlphaFoldDB" id="A0AAN0NK17"/>
<dbReference type="Proteomes" id="UP001470809">
    <property type="component" value="Chromosome"/>
</dbReference>
<proteinExistence type="predicted"/>